<sequence length="59" mass="6769">MVLIPVTRQSKNVHFTPYTPSATHTVISCDGHQFSRIPPRPANWNFPEPTTSFIYVNRL</sequence>
<protein>
    <submittedName>
        <fullName evidence="1">Uncharacterized protein</fullName>
    </submittedName>
</protein>
<name>A0A4Y7QES9_9AGAM</name>
<accession>A0A4Y7QES9</accession>
<dbReference type="EMBL" id="ML170164">
    <property type="protein sequence ID" value="TDL25369.1"/>
    <property type="molecule type" value="Genomic_DNA"/>
</dbReference>
<evidence type="ECO:0000313" key="2">
    <source>
        <dbReference type="Proteomes" id="UP000294933"/>
    </source>
</evidence>
<reference evidence="1 2" key="1">
    <citation type="submission" date="2018-06" db="EMBL/GenBank/DDBJ databases">
        <title>A transcriptomic atlas of mushroom development highlights an independent origin of complex multicellularity.</title>
        <authorList>
            <consortium name="DOE Joint Genome Institute"/>
            <person name="Krizsan K."/>
            <person name="Almasi E."/>
            <person name="Merenyi Z."/>
            <person name="Sahu N."/>
            <person name="Viragh M."/>
            <person name="Koszo T."/>
            <person name="Mondo S."/>
            <person name="Kiss B."/>
            <person name="Balint B."/>
            <person name="Kues U."/>
            <person name="Barry K."/>
            <person name="Hegedus J.C."/>
            <person name="Henrissat B."/>
            <person name="Johnson J."/>
            <person name="Lipzen A."/>
            <person name="Ohm R."/>
            <person name="Nagy I."/>
            <person name="Pangilinan J."/>
            <person name="Yan J."/>
            <person name="Xiong Y."/>
            <person name="Grigoriev I.V."/>
            <person name="Hibbett D.S."/>
            <person name="Nagy L.G."/>
        </authorList>
    </citation>
    <scope>NUCLEOTIDE SEQUENCE [LARGE SCALE GENOMIC DNA]</scope>
    <source>
        <strain evidence="1 2">SZMC22713</strain>
    </source>
</reference>
<dbReference type="VEuPathDB" id="FungiDB:BD410DRAFT_785303"/>
<organism evidence="1 2">
    <name type="scientific">Rickenella mellea</name>
    <dbReference type="NCBI Taxonomy" id="50990"/>
    <lineage>
        <taxon>Eukaryota</taxon>
        <taxon>Fungi</taxon>
        <taxon>Dikarya</taxon>
        <taxon>Basidiomycota</taxon>
        <taxon>Agaricomycotina</taxon>
        <taxon>Agaricomycetes</taxon>
        <taxon>Hymenochaetales</taxon>
        <taxon>Rickenellaceae</taxon>
        <taxon>Rickenella</taxon>
    </lineage>
</organism>
<gene>
    <name evidence="1" type="ORF">BD410DRAFT_785303</name>
</gene>
<evidence type="ECO:0000313" key="1">
    <source>
        <dbReference type="EMBL" id="TDL25369.1"/>
    </source>
</evidence>
<dbReference type="AlphaFoldDB" id="A0A4Y7QES9"/>
<proteinExistence type="predicted"/>
<feature type="non-terminal residue" evidence="1">
    <location>
        <position position="59"/>
    </location>
</feature>
<keyword evidence="2" id="KW-1185">Reference proteome</keyword>
<dbReference type="Proteomes" id="UP000294933">
    <property type="component" value="Unassembled WGS sequence"/>
</dbReference>